<dbReference type="AlphaFoldDB" id="A0AAW5K2Z8"/>
<proteinExistence type="predicted"/>
<protein>
    <submittedName>
        <fullName evidence="3">Holin family protein</fullName>
    </submittedName>
</protein>
<organism evidence="3 4">
    <name type="scientific">Cloacibacillus evryensis</name>
    <dbReference type="NCBI Taxonomy" id="508460"/>
    <lineage>
        <taxon>Bacteria</taxon>
        <taxon>Thermotogati</taxon>
        <taxon>Synergistota</taxon>
        <taxon>Synergistia</taxon>
        <taxon>Synergistales</taxon>
        <taxon>Synergistaceae</taxon>
        <taxon>Cloacibacillus</taxon>
    </lineage>
</organism>
<keyword evidence="4" id="KW-1185">Reference proteome</keyword>
<reference evidence="3 4" key="1">
    <citation type="submission" date="2022-06" db="EMBL/GenBank/DDBJ databases">
        <title>Isolation of gut microbiota from human fecal samples.</title>
        <authorList>
            <person name="Pamer E.G."/>
            <person name="Barat B."/>
            <person name="Waligurski E."/>
            <person name="Medina S."/>
            <person name="Paddock L."/>
            <person name="Mostad J."/>
        </authorList>
    </citation>
    <scope>NUCLEOTIDE SEQUENCE [LARGE SCALE GENOMIC DNA]</scope>
    <source>
        <strain evidence="3 4">DFI.9.90</strain>
    </source>
</reference>
<keyword evidence="2" id="KW-1133">Transmembrane helix</keyword>
<accession>A0AAW5K2Z8</accession>
<dbReference type="RefSeq" id="WP_008710026.1">
    <property type="nucleotide sequence ID" value="NZ_CABKQM010000005.1"/>
</dbReference>
<comment type="caution">
    <text evidence="3">The sequence shown here is derived from an EMBL/GenBank/DDBJ whole genome shotgun (WGS) entry which is preliminary data.</text>
</comment>
<gene>
    <name evidence="3" type="ORF">NE630_07455</name>
</gene>
<name>A0AAW5K2Z8_9BACT</name>
<dbReference type="InterPro" id="IPR021497">
    <property type="entry name" value="GTA_holin_3TM"/>
</dbReference>
<keyword evidence="2" id="KW-0812">Transmembrane</keyword>
<evidence type="ECO:0000256" key="2">
    <source>
        <dbReference type="SAM" id="Phobius"/>
    </source>
</evidence>
<dbReference type="EMBL" id="JANFYT010000013">
    <property type="protein sequence ID" value="MCQ4814266.1"/>
    <property type="molecule type" value="Genomic_DNA"/>
</dbReference>
<dbReference type="Proteomes" id="UP001205919">
    <property type="component" value="Unassembled WGS sequence"/>
</dbReference>
<evidence type="ECO:0000256" key="1">
    <source>
        <dbReference type="SAM" id="MobiDB-lite"/>
    </source>
</evidence>
<dbReference type="Pfam" id="PF11351">
    <property type="entry name" value="GTA_holin_3TM"/>
    <property type="match status" value="1"/>
</dbReference>
<feature type="transmembrane region" description="Helical" evidence="2">
    <location>
        <begin position="55"/>
        <end position="78"/>
    </location>
</feature>
<keyword evidence="2" id="KW-0472">Membrane</keyword>
<sequence length="179" mass="19579">MNLLELIPGIGNIIDKVVPDPNKQQELKLELAKLDAQENIARMGMLGNMLSNKSFFVAGGIPAIIWLAVVYLAANYILFPLLAGLGMNIAPILLPDEYWSLLQIVVVGLFGKKVIDGNEWRWGDKLISPAKSQVEAAAAKGDVTPVGARTQPTTPSCDYDDPKDVDRRLKELAKERGIK</sequence>
<evidence type="ECO:0000313" key="3">
    <source>
        <dbReference type="EMBL" id="MCQ4814266.1"/>
    </source>
</evidence>
<feature type="region of interest" description="Disordered" evidence="1">
    <location>
        <begin position="138"/>
        <end position="163"/>
    </location>
</feature>
<evidence type="ECO:0000313" key="4">
    <source>
        <dbReference type="Proteomes" id="UP001205919"/>
    </source>
</evidence>